<comment type="subcellular location">
    <subcellularLocation>
        <location evidence="2">Mitochondrion matrix</location>
    </subcellularLocation>
</comment>
<evidence type="ECO:0000256" key="6">
    <source>
        <dbReference type="ARBA" id="ARBA00022958"/>
    </source>
</evidence>
<dbReference type="Gene3D" id="3.40.50.970">
    <property type="match status" value="1"/>
</dbReference>
<accession>A0A9P0HG31</accession>
<evidence type="ECO:0000256" key="1">
    <source>
        <dbReference type="ARBA" id="ARBA00001964"/>
    </source>
</evidence>
<comment type="function">
    <text evidence="9">The branched-chain alpha-keto dehydrogenase complex catalyzes the overall conversion of alpha-keto acids to acyl-CoA and CO(2). It contains multiple copies of three enzymatic components: branched-chain alpha-keto acid decarboxylase (E1), lipoamide acyltransferase (E2) and lipoamide dehydrogenase (E3).</text>
</comment>
<evidence type="ECO:0000256" key="4">
    <source>
        <dbReference type="ARBA" id="ARBA00022723"/>
    </source>
</evidence>
<comment type="catalytic activity">
    <reaction evidence="9">
        <text>N(6)-[(R)-lipoyl]-L-lysyl-[protein] + 3-methyl-2-oxobutanoate + H(+) = N(6)-[(R)-S(8)-2-methylpropanoyldihydrolipoyl]-L-lysyl-[protein] + CO2</text>
        <dbReference type="Rhea" id="RHEA:13457"/>
        <dbReference type="Rhea" id="RHEA-COMP:10474"/>
        <dbReference type="Rhea" id="RHEA-COMP:10497"/>
        <dbReference type="ChEBI" id="CHEBI:11851"/>
        <dbReference type="ChEBI" id="CHEBI:15378"/>
        <dbReference type="ChEBI" id="CHEBI:16526"/>
        <dbReference type="ChEBI" id="CHEBI:83099"/>
        <dbReference type="ChEBI" id="CHEBI:83142"/>
        <dbReference type="EC" id="1.2.4.4"/>
    </reaction>
</comment>
<keyword evidence="7 9" id="KW-0560">Oxidoreductase</keyword>
<evidence type="ECO:0000259" key="10">
    <source>
        <dbReference type="Pfam" id="PF00676"/>
    </source>
</evidence>
<dbReference type="Proteomes" id="UP001152798">
    <property type="component" value="Chromosome 5"/>
</dbReference>
<dbReference type="Pfam" id="PF00676">
    <property type="entry name" value="E1_dh"/>
    <property type="match status" value="1"/>
</dbReference>
<comment type="cofactor">
    <cofactor evidence="1 9">
        <name>thiamine diphosphate</name>
        <dbReference type="ChEBI" id="CHEBI:58937"/>
    </cofactor>
</comment>
<keyword evidence="4" id="KW-0479">Metal-binding</keyword>
<dbReference type="GO" id="GO:0046872">
    <property type="term" value="F:metal ion binding"/>
    <property type="evidence" value="ECO:0007669"/>
    <property type="project" value="UniProtKB-KW"/>
</dbReference>
<name>A0A9P0HG31_NEZVI</name>
<dbReference type="CDD" id="cd02000">
    <property type="entry name" value="TPP_E1_PDC_ADC_BCADC"/>
    <property type="match status" value="1"/>
</dbReference>
<dbReference type="InterPro" id="IPR029061">
    <property type="entry name" value="THDP-binding"/>
</dbReference>
<dbReference type="OrthoDB" id="3845at2759"/>
<proteinExistence type="inferred from homology"/>
<keyword evidence="6" id="KW-0630">Potassium</keyword>
<reference evidence="11" key="1">
    <citation type="submission" date="2022-01" db="EMBL/GenBank/DDBJ databases">
        <authorList>
            <person name="King R."/>
        </authorList>
    </citation>
    <scope>NUCLEOTIDE SEQUENCE</scope>
</reference>
<dbReference type="SUPFAM" id="SSF52518">
    <property type="entry name" value="Thiamin diphosphate-binding fold (THDP-binding)"/>
    <property type="match status" value="1"/>
</dbReference>
<dbReference type="AlphaFoldDB" id="A0A9P0HG31"/>
<dbReference type="FunFam" id="3.40.50.970:FF:000015">
    <property type="entry name" value="2-oxoisovalerate dehydrogenase subunit alpha"/>
    <property type="match status" value="1"/>
</dbReference>
<protein>
    <recommendedName>
        <fullName evidence="9">2-oxoisovalerate dehydrogenase subunit alpha</fullName>
        <ecNumber evidence="9">1.2.4.4</ecNumber>
    </recommendedName>
    <alternativeName>
        <fullName evidence="9">Branched-chain alpha-keto acid dehydrogenase E1 component alpha chain</fullName>
    </alternativeName>
</protein>
<comment type="similarity">
    <text evidence="3 9">Belongs to the BCKDHA family.</text>
</comment>
<keyword evidence="12" id="KW-1185">Reference proteome</keyword>
<dbReference type="PANTHER" id="PTHR43380">
    <property type="entry name" value="2-OXOISOVALERATE DEHYDROGENASE SUBUNIT ALPHA, MITOCHONDRIAL"/>
    <property type="match status" value="1"/>
</dbReference>
<dbReference type="PANTHER" id="PTHR43380:SF1">
    <property type="entry name" value="2-OXOISOVALERATE DEHYDROGENASE SUBUNIT ALPHA, MITOCHONDRIAL"/>
    <property type="match status" value="1"/>
</dbReference>
<sequence>MVVSSSMIRFTRKMTNNFGQLRSIKTNSKMSQKIQNTTIWTEKLEILKPEQVKKIPMYRVMDENGNIYDSAKDPMIENETLRSMYKCMIQLNVMDKILYESQRQGRISFYMTSFGEEGTHLGSAVALSEEDLIYTQYRETGVLLWRGVTLQECINQCYGNNLDKAKGKQMPCHYGSKDKNFVTISSPLATQIPQAVGSAYAFKRNKSNKCCVVYFGEGAASEGDAHAAFNFAATLEVPLILFCRNNGYAISTPSEEQYRGDAIAGRALGYGISVIRVDGNDTLAVYDAMKLAREISISKECPILIEAMTYRMGHHSTSDDSSAYRSVEEVENWQKFSPMLRFRKYLESKNLWNEDQEKQCVEESKNNVLKAFGEAEKVNKPDWREMFTDVNWSMPNNLIKQREYLASHLEKYKEHYPLQNFKHS</sequence>
<dbReference type="GO" id="GO:0005759">
    <property type="term" value="C:mitochondrial matrix"/>
    <property type="evidence" value="ECO:0007669"/>
    <property type="project" value="UniProtKB-SubCell"/>
</dbReference>
<dbReference type="EC" id="1.2.4.4" evidence="9"/>
<keyword evidence="8" id="KW-0496">Mitochondrion</keyword>
<evidence type="ECO:0000313" key="12">
    <source>
        <dbReference type="Proteomes" id="UP001152798"/>
    </source>
</evidence>
<keyword evidence="5" id="KW-0809">Transit peptide</keyword>
<evidence type="ECO:0000256" key="9">
    <source>
        <dbReference type="RuleBase" id="RU365014"/>
    </source>
</evidence>
<dbReference type="GO" id="GO:0003863">
    <property type="term" value="F:branched-chain 2-oxo acid dehydrogenase activity"/>
    <property type="evidence" value="ECO:0007669"/>
    <property type="project" value="UniProtKB-EC"/>
</dbReference>
<feature type="domain" description="Dehydrogenase E1 component" evidence="10">
    <location>
        <begin position="85"/>
        <end position="381"/>
    </location>
</feature>
<organism evidence="11 12">
    <name type="scientific">Nezara viridula</name>
    <name type="common">Southern green stink bug</name>
    <name type="synonym">Cimex viridulus</name>
    <dbReference type="NCBI Taxonomy" id="85310"/>
    <lineage>
        <taxon>Eukaryota</taxon>
        <taxon>Metazoa</taxon>
        <taxon>Ecdysozoa</taxon>
        <taxon>Arthropoda</taxon>
        <taxon>Hexapoda</taxon>
        <taxon>Insecta</taxon>
        <taxon>Pterygota</taxon>
        <taxon>Neoptera</taxon>
        <taxon>Paraneoptera</taxon>
        <taxon>Hemiptera</taxon>
        <taxon>Heteroptera</taxon>
        <taxon>Panheteroptera</taxon>
        <taxon>Pentatomomorpha</taxon>
        <taxon>Pentatomoidea</taxon>
        <taxon>Pentatomidae</taxon>
        <taxon>Pentatominae</taxon>
        <taxon>Nezara</taxon>
    </lineage>
</organism>
<dbReference type="GO" id="GO:0009083">
    <property type="term" value="P:branched-chain amino acid catabolic process"/>
    <property type="evidence" value="ECO:0007669"/>
    <property type="project" value="TreeGrafter"/>
</dbReference>
<evidence type="ECO:0000256" key="5">
    <source>
        <dbReference type="ARBA" id="ARBA00022946"/>
    </source>
</evidence>
<gene>
    <name evidence="11" type="ORF">NEZAVI_LOCUS10217</name>
</gene>
<dbReference type="InterPro" id="IPR001017">
    <property type="entry name" value="DH_E1"/>
</dbReference>
<evidence type="ECO:0000256" key="2">
    <source>
        <dbReference type="ARBA" id="ARBA00004305"/>
    </source>
</evidence>
<evidence type="ECO:0000313" key="11">
    <source>
        <dbReference type="EMBL" id="CAH1401132.1"/>
    </source>
</evidence>
<keyword evidence="9" id="KW-0786">Thiamine pyrophosphate</keyword>
<evidence type="ECO:0000256" key="3">
    <source>
        <dbReference type="ARBA" id="ARBA00008646"/>
    </source>
</evidence>
<dbReference type="InterPro" id="IPR050771">
    <property type="entry name" value="Alpha-ketoacid_DH_E1_comp"/>
</dbReference>
<evidence type="ECO:0000256" key="7">
    <source>
        <dbReference type="ARBA" id="ARBA00023002"/>
    </source>
</evidence>
<evidence type="ECO:0000256" key="8">
    <source>
        <dbReference type="ARBA" id="ARBA00023128"/>
    </source>
</evidence>
<dbReference type="EMBL" id="OV725081">
    <property type="protein sequence ID" value="CAH1401132.1"/>
    <property type="molecule type" value="Genomic_DNA"/>
</dbReference>